<organism evidence="1 2">
    <name type="scientific">Portunus trituberculatus</name>
    <name type="common">Swimming crab</name>
    <name type="synonym">Neptunus trituberculatus</name>
    <dbReference type="NCBI Taxonomy" id="210409"/>
    <lineage>
        <taxon>Eukaryota</taxon>
        <taxon>Metazoa</taxon>
        <taxon>Ecdysozoa</taxon>
        <taxon>Arthropoda</taxon>
        <taxon>Crustacea</taxon>
        <taxon>Multicrustacea</taxon>
        <taxon>Malacostraca</taxon>
        <taxon>Eumalacostraca</taxon>
        <taxon>Eucarida</taxon>
        <taxon>Decapoda</taxon>
        <taxon>Pleocyemata</taxon>
        <taxon>Brachyura</taxon>
        <taxon>Eubrachyura</taxon>
        <taxon>Portunoidea</taxon>
        <taxon>Portunidae</taxon>
        <taxon>Portuninae</taxon>
        <taxon>Portunus</taxon>
    </lineage>
</organism>
<protein>
    <submittedName>
        <fullName evidence="1">Uncharacterized protein</fullName>
    </submittedName>
</protein>
<proteinExistence type="predicted"/>
<dbReference type="AlphaFoldDB" id="A0A5B7IVD7"/>
<dbReference type="Proteomes" id="UP000324222">
    <property type="component" value="Unassembled WGS sequence"/>
</dbReference>
<name>A0A5B7IVD7_PORTR</name>
<accession>A0A5B7IVD7</accession>
<comment type="caution">
    <text evidence="1">The sequence shown here is derived from an EMBL/GenBank/DDBJ whole genome shotgun (WGS) entry which is preliminary data.</text>
</comment>
<gene>
    <name evidence="1" type="ORF">E2C01_078902</name>
</gene>
<sequence length="66" mass="7453">MSSRSAMRPRRHPRTLPLLPALASERMLCSRRPVTFLLCCNFHRDKLFPPDRCGKGVQAVLSSSVT</sequence>
<keyword evidence="2" id="KW-1185">Reference proteome</keyword>
<dbReference type="EMBL" id="VSRR010064643">
    <property type="protein sequence ID" value="MPC84174.1"/>
    <property type="molecule type" value="Genomic_DNA"/>
</dbReference>
<reference evidence="1 2" key="1">
    <citation type="submission" date="2019-05" db="EMBL/GenBank/DDBJ databases">
        <title>Another draft genome of Portunus trituberculatus and its Hox gene families provides insights of decapod evolution.</title>
        <authorList>
            <person name="Jeong J.-H."/>
            <person name="Song I."/>
            <person name="Kim S."/>
            <person name="Choi T."/>
            <person name="Kim D."/>
            <person name="Ryu S."/>
            <person name="Kim W."/>
        </authorList>
    </citation>
    <scope>NUCLEOTIDE SEQUENCE [LARGE SCALE GENOMIC DNA]</scope>
    <source>
        <tissue evidence="1">Muscle</tissue>
    </source>
</reference>
<evidence type="ECO:0000313" key="1">
    <source>
        <dbReference type="EMBL" id="MPC84174.1"/>
    </source>
</evidence>
<evidence type="ECO:0000313" key="2">
    <source>
        <dbReference type="Proteomes" id="UP000324222"/>
    </source>
</evidence>